<proteinExistence type="inferred from homology"/>
<dbReference type="InterPro" id="IPR000971">
    <property type="entry name" value="Globin"/>
</dbReference>
<dbReference type="GO" id="GO:0005833">
    <property type="term" value="C:hemoglobin complex"/>
    <property type="evidence" value="ECO:0007669"/>
    <property type="project" value="InterPro"/>
</dbReference>
<dbReference type="PROSITE" id="PS01033">
    <property type="entry name" value="GLOBIN"/>
    <property type="match status" value="1"/>
</dbReference>
<evidence type="ECO:0000313" key="12">
    <source>
        <dbReference type="Ensembl" id="ENSMSIP00000016035.1"/>
    </source>
</evidence>
<reference evidence="12" key="1">
    <citation type="submission" date="2025-08" db="UniProtKB">
        <authorList>
            <consortium name="Ensembl"/>
        </authorList>
    </citation>
    <scope>IDENTIFICATION</scope>
</reference>
<keyword evidence="6 10" id="KW-0561">Oxygen transport</keyword>
<dbReference type="PANTHER" id="PTHR11442:SF42">
    <property type="entry name" value="HEMOGLOBIN SUBUNIT BETA"/>
    <property type="match status" value="1"/>
</dbReference>
<accession>A0A8C6MVH4</accession>
<evidence type="ECO:0000256" key="3">
    <source>
        <dbReference type="ARBA" id="ARBA00022448"/>
    </source>
</evidence>
<dbReference type="InterPro" id="IPR002337">
    <property type="entry name" value="Hemoglobin_b"/>
</dbReference>
<keyword evidence="9" id="KW-0408">Iron</keyword>
<sequence length="146" mass="16380">MVELTAEEKAAITATWTKVKAEELGVESLERILTVYPHTKRYFDHFGDFFCAATEGNSKLKALGKKMIESFSEGLQPLDNLKYTFASLSELHHDKLHMDPENFKLLGSMIVIVLSPHFGNNFTPALQAAFEKVVAAVADAMAYKYY</sequence>
<keyword evidence="8" id="KW-0007">Acetylation</keyword>
<evidence type="ECO:0000256" key="9">
    <source>
        <dbReference type="ARBA" id="ARBA00023004"/>
    </source>
</evidence>
<dbReference type="GO" id="GO:0043177">
    <property type="term" value="F:organic acid binding"/>
    <property type="evidence" value="ECO:0007669"/>
    <property type="project" value="TreeGrafter"/>
</dbReference>
<dbReference type="GO" id="GO:0031721">
    <property type="term" value="F:hemoglobin alpha binding"/>
    <property type="evidence" value="ECO:0007669"/>
    <property type="project" value="TreeGrafter"/>
</dbReference>
<evidence type="ECO:0000313" key="13">
    <source>
        <dbReference type="Proteomes" id="UP000694415"/>
    </source>
</evidence>
<dbReference type="GO" id="GO:0031720">
    <property type="term" value="F:haptoglobin binding"/>
    <property type="evidence" value="ECO:0007669"/>
    <property type="project" value="TreeGrafter"/>
</dbReference>
<evidence type="ECO:0000256" key="1">
    <source>
        <dbReference type="ARBA" id="ARBA00003705"/>
    </source>
</evidence>
<evidence type="ECO:0000256" key="4">
    <source>
        <dbReference type="ARBA" id="ARBA00022553"/>
    </source>
</evidence>
<protein>
    <submittedName>
        <fullName evidence="12">Hemoglobin beta, bh2</fullName>
    </submittedName>
</protein>
<dbReference type="Pfam" id="PF00042">
    <property type="entry name" value="Globin"/>
    <property type="match status" value="1"/>
</dbReference>
<reference evidence="12" key="2">
    <citation type="submission" date="2025-09" db="UniProtKB">
        <authorList>
            <consortium name="Ensembl"/>
        </authorList>
    </citation>
    <scope>IDENTIFICATION</scope>
</reference>
<evidence type="ECO:0000256" key="10">
    <source>
        <dbReference type="RuleBase" id="RU000356"/>
    </source>
</evidence>
<dbReference type="PANTHER" id="PTHR11442">
    <property type="entry name" value="HEMOGLOBIN FAMILY MEMBER"/>
    <property type="match status" value="1"/>
</dbReference>
<dbReference type="PRINTS" id="PR00814">
    <property type="entry name" value="BETAHAEM"/>
</dbReference>
<evidence type="ECO:0000256" key="2">
    <source>
        <dbReference type="ARBA" id="ARBA00008705"/>
    </source>
</evidence>
<dbReference type="GO" id="GO:0005344">
    <property type="term" value="F:oxygen carrier activity"/>
    <property type="evidence" value="ECO:0007669"/>
    <property type="project" value="UniProtKB-KW"/>
</dbReference>
<dbReference type="CDD" id="cd08925">
    <property type="entry name" value="Hb-beta-like"/>
    <property type="match status" value="1"/>
</dbReference>
<dbReference type="GO" id="GO:0048821">
    <property type="term" value="P:erythrocyte development"/>
    <property type="evidence" value="ECO:0007669"/>
    <property type="project" value="UniProtKB-ARBA"/>
</dbReference>
<dbReference type="AlphaFoldDB" id="A0A8C6MVH4"/>
<evidence type="ECO:0000256" key="6">
    <source>
        <dbReference type="ARBA" id="ARBA00022621"/>
    </source>
</evidence>
<dbReference type="Gene3D" id="1.10.490.10">
    <property type="entry name" value="Globins"/>
    <property type="match status" value="1"/>
</dbReference>
<dbReference type="InterPro" id="IPR012292">
    <property type="entry name" value="Globin/Proto"/>
</dbReference>
<dbReference type="GO" id="GO:0072562">
    <property type="term" value="C:blood microparticle"/>
    <property type="evidence" value="ECO:0007669"/>
    <property type="project" value="TreeGrafter"/>
</dbReference>
<dbReference type="GO" id="GO:0031838">
    <property type="term" value="C:haptoglobin-hemoglobin complex"/>
    <property type="evidence" value="ECO:0007669"/>
    <property type="project" value="TreeGrafter"/>
</dbReference>
<evidence type="ECO:0000256" key="5">
    <source>
        <dbReference type="ARBA" id="ARBA00022617"/>
    </source>
</evidence>
<comment type="similarity">
    <text evidence="2 10">Belongs to the globin family.</text>
</comment>
<dbReference type="GO" id="GO:0020037">
    <property type="term" value="F:heme binding"/>
    <property type="evidence" value="ECO:0007669"/>
    <property type="project" value="InterPro"/>
</dbReference>
<dbReference type="GeneTree" id="ENSGT00940000156216"/>
<keyword evidence="13" id="KW-1185">Reference proteome</keyword>
<dbReference type="FunFam" id="1.10.490.10:FF:000002">
    <property type="entry name" value="Hemoglobin subunit alpha"/>
    <property type="match status" value="1"/>
</dbReference>
<dbReference type="Ensembl" id="ENSMSIT00000020373.1">
    <property type="protein sequence ID" value="ENSMSIP00000016035.1"/>
    <property type="gene ID" value="ENSMSIG00000013800.1"/>
</dbReference>
<dbReference type="SUPFAM" id="SSF46458">
    <property type="entry name" value="Globin-like"/>
    <property type="match status" value="1"/>
</dbReference>
<keyword evidence="5 10" id="KW-0349">Heme</keyword>
<feature type="domain" description="Globin" evidence="11">
    <location>
        <begin position="3"/>
        <end position="146"/>
    </location>
</feature>
<keyword evidence="3 10" id="KW-0813">Transport</keyword>
<evidence type="ECO:0000259" key="11">
    <source>
        <dbReference type="PROSITE" id="PS01033"/>
    </source>
</evidence>
<dbReference type="Proteomes" id="UP000694415">
    <property type="component" value="Unplaced"/>
</dbReference>
<dbReference type="GO" id="GO:0019825">
    <property type="term" value="F:oxygen binding"/>
    <property type="evidence" value="ECO:0007669"/>
    <property type="project" value="InterPro"/>
</dbReference>
<organism evidence="12 13">
    <name type="scientific">Mus spicilegus</name>
    <name type="common">Mound-building mouse</name>
    <dbReference type="NCBI Taxonomy" id="10103"/>
    <lineage>
        <taxon>Eukaryota</taxon>
        <taxon>Metazoa</taxon>
        <taxon>Chordata</taxon>
        <taxon>Craniata</taxon>
        <taxon>Vertebrata</taxon>
        <taxon>Euteleostomi</taxon>
        <taxon>Mammalia</taxon>
        <taxon>Eutheria</taxon>
        <taxon>Euarchontoglires</taxon>
        <taxon>Glires</taxon>
        <taxon>Rodentia</taxon>
        <taxon>Myomorpha</taxon>
        <taxon>Muroidea</taxon>
        <taxon>Muridae</taxon>
        <taxon>Murinae</taxon>
        <taxon>Mus</taxon>
        <taxon>Mus</taxon>
    </lineage>
</organism>
<dbReference type="InterPro" id="IPR009050">
    <property type="entry name" value="Globin-like_sf"/>
</dbReference>
<comment type="function">
    <text evidence="1">Involved in oxygen transport from the lung to the various peripheral tissues.</text>
</comment>
<name>A0A8C6MVH4_MUSSI</name>
<keyword evidence="7" id="KW-0479">Metal-binding</keyword>
<dbReference type="GO" id="GO:0046872">
    <property type="term" value="F:metal ion binding"/>
    <property type="evidence" value="ECO:0007669"/>
    <property type="project" value="UniProtKB-KW"/>
</dbReference>
<keyword evidence="4" id="KW-0597">Phosphoprotein</keyword>
<dbReference type="GO" id="GO:0042744">
    <property type="term" value="P:hydrogen peroxide catabolic process"/>
    <property type="evidence" value="ECO:0007669"/>
    <property type="project" value="TreeGrafter"/>
</dbReference>
<dbReference type="GO" id="GO:0004601">
    <property type="term" value="F:peroxidase activity"/>
    <property type="evidence" value="ECO:0007669"/>
    <property type="project" value="TreeGrafter"/>
</dbReference>
<dbReference type="InterPro" id="IPR050056">
    <property type="entry name" value="Hemoglobin_oxygen_transport"/>
</dbReference>
<evidence type="ECO:0000256" key="8">
    <source>
        <dbReference type="ARBA" id="ARBA00022990"/>
    </source>
</evidence>
<evidence type="ECO:0000256" key="7">
    <source>
        <dbReference type="ARBA" id="ARBA00022723"/>
    </source>
</evidence>